<comment type="caution">
    <text evidence="1">The sequence shown here is derived from an EMBL/GenBank/DDBJ whole genome shotgun (WGS) entry which is preliminary data.</text>
</comment>
<protein>
    <recommendedName>
        <fullName evidence="3">Big-1 domain-containing protein</fullName>
    </recommendedName>
</protein>
<proteinExistence type="predicted"/>
<dbReference type="RefSeq" id="WP_267537253.1">
    <property type="nucleotide sequence ID" value="NZ_JAPNKA010000001.1"/>
</dbReference>
<name>A0ABT4AC46_9BACT</name>
<dbReference type="Proteomes" id="UP001207654">
    <property type="component" value="Unassembled WGS sequence"/>
</dbReference>
<accession>A0ABT4AC46</accession>
<evidence type="ECO:0008006" key="3">
    <source>
        <dbReference type="Google" id="ProtNLM"/>
    </source>
</evidence>
<gene>
    <name evidence="1" type="ORF">OV287_28755</name>
</gene>
<evidence type="ECO:0000313" key="2">
    <source>
        <dbReference type="Proteomes" id="UP001207654"/>
    </source>
</evidence>
<dbReference type="EMBL" id="JAPNKA010000001">
    <property type="protein sequence ID" value="MCY1078474.1"/>
    <property type="molecule type" value="Genomic_DNA"/>
</dbReference>
<sequence length="685" mass="72234">MPLPQAFVVRAKNNSDAGVAVVSGVEVTFSVLNGGGTLSADRVVTDENGLARTTFTPGSAVGDQYVQAAIGESVVVFVTPVRAAGPQAFLISRGDMQQAAPGTPVAISPSVLVRDAWDRPLAGAEVSFSVLSGGGTVGPAVVRTNEGGVAAVDSWVLGSARGLNTLRAADTAGHEVLFTALAAPAPSPDISLFVRSPVANTTVDQDTLEVTVDVFSRFQLRRIQATFGSRTFPVDLSAFNFPCGSRWCTRYSASLPLDGEPAGRKLLTLSARDEFGGENSELIVFHVDRPPALKVQGLSHWGVVQSETVTIDVTCVDDAPAGCASLELRARGNSTPLASGSNRLTYVLDARPYDGGLLEVQLTGTDALGRRRDMPLVLPVELAPGLTKVASAPEGAFALDFGGSRVAYKSPVVDVVGLLDVATSVDARLGSGYLAWVTPFGAIWQDRGSICTEFRHSGYIRFPNGGVGVHVNGPYAIYQESATPFNGALKLYDTLSGRTDHVADSSEYADVSASGDVVYERYGSVYRYRAGSSTLLKDARQWPLTDGINVAVAPRGSGTARGLSIILADGSEVPLAEPREGLRPRTDYQVANGWTAFRVPFVSNGNLGIWVRSPSGDISLVSLPDQYAWLEALAPDGRVVYASAGRRYLAAAGSVPVDVGAEHGIVKVREDRLLLLLGRDVLEMQ</sequence>
<dbReference type="InterPro" id="IPR008964">
    <property type="entry name" value="Invasin/intimin_cell_adhesion"/>
</dbReference>
<dbReference type="SUPFAM" id="SSF49373">
    <property type="entry name" value="Invasin/intimin cell-adhesion fragments"/>
    <property type="match status" value="1"/>
</dbReference>
<keyword evidence="2" id="KW-1185">Reference proteome</keyword>
<organism evidence="1 2">
    <name type="scientific">Archangium lansingense</name>
    <dbReference type="NCBI Taxonomy" id="2995310"/>
    <lineage>
        <taxon>Bacteria</taxon>
        <taxon>Pseudomonadati</taxon>
        <taxon>Myxococcota</taxon>
        <taxon>Myxococcia</taxon>
        <taxon>Myxococcales</taxon>
        <taxon>Cystobacterineae</taxon>
        <taxon>Archangiaceae</taxon>
        <taxon>Archangium</taxon>
    </lineage>
</organism>
<evidence type="ECO:0000313" key="1">
    <source>
        <dbReference type="EMBL" id="MCY1078474.1"/>
    </source>
</evidence>
<reference evidence="1 2" key="1">
    <citation type="submission" date="2022-11" db="EMBL/GenBank/DDBJ databases">
        <title>Minimal conservation of predation-associated metabolite biosynthetic gene clusters underscores biosynthetic potential of Myxococcota including descriptions for ten novel species: Archangium lansinium sp. nov., Myxococcus landrumus sp. nov., Nannocystis bai.</title>
        <authorList>
            <person name="Ahearne A."/>
            <person name="Stevens C."/>
            <person name="Phillips K."/>
        </authorList>
    </citation>
    <scope>NUCLEOTIDE SEQUENCE [LARGE SCALE GENOMIC DNA]</scope>
    <source>
        <strain evidence="1 2">MIWBW</strain>
    </source>
</reference>
<dbReference type="Gene3D" id="2.60.40.1120">
    <property type="entry name" value="Carboxypeptidase-like, regulatory domain"/>
    <property type="match status" value="2"/>
</dbReference>